<keyword evidence="1" id="KW-1133">Transmembrane helix</keyword>
<feature type="transmembrane region" description="Helical" evidence="1">
    <location>
        <begin position="96"/>
        <end position="116"/>
    </location>
</feature>
<accession>A0A9P6ACC4</accession>
<keyword evidence="1" id="KW-0812">Transmembrane</keyword>
<evidence type="ECO:0000313" key="3">
    <source>
        <dbReference type="Proteomes" id="UP000886523"/>
    </source>
</evidence>
<keyword evidence="1" id="KW-0472">Membrane</keyword>
<dbReference type="OrthoDB" id="5547497at2759"/>
<sequence length="124" mass="14121">MVLLLLTNAFRLIHITLGIVFVYSTLKRSYGPGFNNLTLKYVGVSLYQVVIYRCRIWICLQRFYSAAPRSLSRCSGWEHSPVPIVPEPHLDAAEEFVGFLICIVGFLTIKTTLLVLDIRNICQD</sequence>
<evidence type="ECO:0000313" key="2">
    <source>
        <dbReference type="EMBL" id="KAF9503328.1"/>
    </source>
</evidence>
<dbReference type="AlphaFoldDB" id="A0A9P6ACC4"/>
<gene>
    <name evidence="2" type="ORF">BS47DRAFT_831421</name>
</gene>
<name>A0A9P6ACC4_9AGAM</name>
<reference evidence="2" key="1">
    <citation type="journal article" date="2020" name="Nat. Commun.">
        <title>Large-scale genome sequencing of mycorrhizal fungi provides insights into the early evolution of symbiotic traits.</title>
        <authorList>
            <person name="Miyauchi S."/>
            <person name="Kiss E."/>
            <person name="Kuo A."/>
            <person name="Drula E."/>
            <person name="Kohler A."/>
            <person name="Sanchez-Garcia M."/>
            <person name="Morin E."/>
            <person name="Andreopoulos B."/>
            <person name="Barry K.W."/>
            <person name="Bonito G."/>
            <person name="Buee M."/>
            <person name="Carver A."/>
            <person name="Chen C."/>
            <person name="Cichocki N."/>
            <person name="Clum A."/>
            <person name="Culley D."/>
            <person name="Crous P.W."/>
            <person name="Fauchery L."/>
            <person name="Girlanda M."/>
            <person name="Hayes R.D."/>
            <person name="Keri Z."/>
            <person name="LaButti K."/>
            <person name="Lipzen A."/>
            <person name="Lombard V."/>
            <person name="Magnuson J."/>
            <person name="Maillard F."/>
            <person name="Murat C."/>
            <person name="Nolan M."/>
            <person name="Ohm R.A."/>
            <person name="Pangilinan J."/>
            <person name="Pereira M.F."/>
            <person name="Perotto S."/>
            <person name="Peter M."/>
            <person name="Pfister S."/>
            <person name="Riley R."/>
            <person name="Sitrit Y."/>
            <person name="Stielow J.B."/>
            <person name="Szollosi G."/>
            <person name="Zifcakova L."/>
            <person name="Stursova M."/>
            <person name="Spatafora J.W."/>
            <person name="Tedersoo L."/>
            <person name="Vaario L.M."/>
            <person name="Yamada A."/>
            <person name="Yan M."/>
            <person name="Wang P."/>
            <person name="Xu J."/>
            <person name="Bruns T."/>
            <person name="Baldrian P."/>
            <person name="Vilgalys R."/>
            <person name="Dunand C."/>
            <person name="Henrissat B."/>
            <person name="Grigoriev I.V."/>
            <person name="Hibbett D."/>
            <person name="Nagy L.G."/>
            <person name="Martin F.M."/>
        </authorList>
    </citation>
    <scope>NUCLEOTIDE SEQUENCE</scope>
    <source>
        <strain evidence="2">UP504</strain>
    </source>
</reference>
<dbReference type="EMBL" id="MU129381">
    <property type="protein sequence ID" value="KAF9503328.1"/>
    <property type="molecule type" value="Genomic_DNA"/>
</dbReference>
<dbReference type="Proteomes" id="UP000886523">
    <property type="component" value="Unassembled WGS sequence"/>
</dbReference>
<proteinExistence type="predicted"/>
<evidence type="ECO:0000256" key="1">
    <source>
        <dbReference type="SAM" id="Phobius"/>
    </source>
</evidence>
<organism evidence="2 3">
    <name type="scientific">Hydnum rufescens UP504</name>
    <dbReference type="NCBI Taxonomy" id="1448309"/>
    <lineage>
        <taxon>Eukaryota</taxon>
        <taxon>Fungi</taxon>
        <taxon>Dikarya</taxon>
        <taxon>Basidiomycota</taxon>
        <taxon>Agaricomycotina</taxon>
        <taxon>Agaricomycetes</taxon>
        <taxon>Cantharellales</taxon>
        <taxon>Hydnaceae</taxon>
        <taxon>Hydnum</taxon>
    </lineage>
</organism>
<comment type="caution">
    <text evidence="2">The sequence shown here is derived from an EMBL/GenBank/DDBJ whole genome shotgun (WGS) entry which is preliminary data.</text>
</comment>
<protein>
    <submittedName>
        <fullName evidence="2">Uncharacterized protein</fullName>
    </submittedName>
</protein>
<feature type="transmembrane region" description="Helical" evidence="1">
    <location>
        <begin position="6"/>
        <end position="26"/>
    </location>
</feature>
<keyword evidence="3" id="KW-1185">Reference proteome</keyword>